<name>A0ABN7UH73_GIGMA</name>
<reference evidence="1 2" key="1">
    <citation type="submission" date="2021-06" db="EMBL/GenBank/DDBJ databases">
        <authorList>
            <person name="Kallberg Y."/>
            <person name="Tangrot J."/>
            <person name="Rosling A."/>
        </authorList>
    </citation>
    <scope>NUCLEOTIDE SEQUENCE [LARGE SCALE GENOMIC DNA]</scope>
    <source>
        <strain evidence="1 2">120-4 pot B 10/14</strain>
    </source>
</reference>
<proteinExistence type="predicted"/>
<comment type="caution">
    <text evidence="1">The sequence shown here is derived from an EMBL/GenBank/DDBJ whole genome shotgun (WGS) entry which is preliminary data.</text>
</comment>
<evidence type="ECO:0000313" key="2">
    <source>
        <dbReference type="Proteomes" id="UP000789901"/>
    </source>
</evidence>
<accession>A0ABN7UH73</accession>
<sequence>MASMFITVSFIKNASNANKYTAGTAVYRAGDDEFNWLLDDSTV</sequence>
<dbReference type="Proteomes" id="UP000789901">
    <property type="component" value="Unassembled WGS sequence"/>
</dbReference>
<protein>
    <submittedName>
        <fullName evidence="1">21887_t:CDS:1</fullName>
    </submittedName>
</protein>
<organism evidence="1 2">
    <name type="scientific">Gigaspora margarita</name>
    <dbReference type="NCBI Taxonomy" id="4874"/>
    <lineage>
        <taxon>Eukaryota</taxon>
        <taxon>Fungi</taxon>
        <taxon>Fungi incertae sedis</taxon>
        <taxon>Mucoromycota</taxon>
        <taxon>Glomeromycotina</taxon>
        <taxon>Glomeromycetes</taxon>
        <taxon>Diversisporales</taxon>
        <taxon>Gigasporaceae</taxon>
        <taxon>Gigaspora</taxon>
    </lineage>
</organism>
<dbReference type="EMBL" id="CAJVQB010003059">
    <property type="protein sequence ID" value="CAG8596077.1"/>
    <property type="molecule type" value="Genomic_DNA"/>
</dbReference>
<evidence type="ECO:0000313" key="1">
    <source>
        <dbReference type="EMBL" id="CAG8596077.1"/>
    </source>
</evidence>
<keyword evidence="2" id="KW-1185">Reference proteome</keyword>
<gene>
    <name evidence="1" type="ORF">GMARGA_LOCUS6645</name>
</gene>